<keyword evidence="1" id="KW-0812">Transmembrane</keyword>
<gene>
    <name evidence="3" type="primary">petB</name>
    <name evidence="3" type="ORF">kustb0222</name>
</gene>
<feature type="transmembrane region" description="Helical" evidence="1">
    <location>
        <begin position="71"/>
        <end position="100"/>
    </location>
</feature>
<dbReference type="PROSITE" id="PS51002">
    <property type="entry name" value="CYTB_NTER"/>
    <property type="match status" value="1"/>
</dbReference>
<dbReference type="GO" id="GO:0022904">
    <property type="term" value="P:respiratory electron transport chain"/>
    <property type="evidence" value="ECO:0007669"/>
    <property type="project" value="InterPro"/>
</dbReference>
<feature type="transmembrane region" description="Helical" evidence="1">
    <location>
        <begin position="196"/>
        <end position="218"/>
    </location>
</feature>
<dbReference type="InterPro" id="IPR016174">
    <property type="entry name" value="Di-haem_cyt_TM"/>
</dbReference>
<dbReference type="EC" id="1.10.99.1" evidence="3"/>
<dbReference type="GO" id="GO:0016020">
    <property type="term" value="C:membrane"/>
    <property type="evidence" value="ECO:0007669"/>
    <property type="project" value="InterPro"/>
</dbReference>
<dbReference type="InterPro" id="IPR027387">
    <property type="entry name" value="Cytb/b6-like_sf"/>
</dbReference>
<sequence length="227" mass="25773">MRWLTTVKQIYGQRPEVRSRKSDHICLAILSGGCRNYMSKPGVSGNESQNTGILKEIIETNITRKLIPKGLSWLGCMGGLSLLAFLIQLGTGIFLMFYFIPSPNEAAASFQRVSHSVPYGWLIQRIHSVGPHIMIGMVFSHMLRIYFKGIYRHPRELHWVSGANLLILTLLMYYTGSFLKANTAAELSKFQLTCFYTLHIAGIPLAMMLFMGMHFFMVRKTGIYEQL</sequence>
<dbReference type="AlphaFoldDB" id="Q1PUR6"/>
<dbReference type="PROSITE" id="PS51257">
    <property type="entry name" value="PROKAR_LIPOPROTEIN"/>
    <property type="match status" value="1"/>
</dbReference>
<evidence type="ECO:0000256" key="1">
    <source>
        <dbReference type="SAM" id="Phobius"/>
    </source>
</evidence>
<dbReference type="PANTHER" id="PTHR19271">
    <property type="entry name" value="CYTOCHROME B"/>
    <property type="match status" value="1"/>
</dbReference>
<dbReference type="EMBL" id="CT573074">
    <property type="protein sequence ID" value="CAJ70967.1"/>
    <property type="molecule type" value="Genomic_DNA"/>
</dbReference>
<dbReference type="GO" id="GO:0016491">
    <property type="term" value="F:oxidoreductase activity"/>
    <property type="evidence" value="ECO:0007669"/>
    <property type="project" value="UniProtKB-KW"/>
</dbReference>
<dbReference type="PANTHER" id="PTHR19271:SF16">
    <property type="entry name" value="CYTOCHROME B"/>
    <property type="match status" value="1"/>
</dbReference>
<dbReference type="EC" id="1.10.2.2" evidence="3"/>
<feature type="transmembrane region" description="Helical" evidence="1">
    <location>
        <begin position="129"/>
        <end position="147"/>
    </location>
</feature>
<keyword evidence="3" id="KW-0560">Oxidoreductase</keyword>
<feature type="transmembrane region" description="Helical" evidence="1">
    <location>
        <begin position="159"/>
        <end position="176"/>
    </location>
</feature>
<dbReference type="InterPro" id="IPR005797">
    <property type="entry name" value="Cyt_b/b6_N"/>
</dbReference>
<dbReference type="SUPFAM" id="SSF81342">
    <property type="entry name" value="Transmembrane di-heme cytochromes"/>
    <property type="match status" value="1"/>
</dbReference>
<proteinExistence type="predicted"/>
<evidence type="ECO:0000313" key="3">
    <source>
        <dbReference type="EMBL" id="CAJ70967.1"/>
    </source>
</evidence>
<name>Q1PUR6_KUEST</name>
<dbReference type="GO" id="GO:0009055">
    <property type="term" value="F:electron transfer activity"/>
    <property type="evidence" value="ECO:0007669"/>
    <property type="project" value="InterPro"/>
</dbReference>
<feature type="domain" description="Cytochrome b/b6 N-terminal region profile" evidence="2">
    <location>
        <begin position="43"/>
        <end position="227"/>
    </location>
</feature>
<reference evidence="3" key="1">
    <citation type="journal article" date="2006" name="Nature">
        <title>Deciphering the evolution and metabolism of an anammox bacterium from a community genome.</title>
        <authorList>
            <person name="Strous M."/>
            <person name="Pelletier E."/>
            <person name="Mangenot S."/>
            <person name="Rattei T."/>
            <person name="Lehner A."/>
            <person name="Taylor M.W."/>
            <person name="Horn M."/>
            <person name="Daims H."/>
            <person name="Bartol-Mavel D."/>
            <person name="Wincker P."/>
            <person name="Barbe V."/>
            <person name="Fonknechten N."/>
            <person name="Vallenet D."/>
            <person name="Segurens B."/>
            <person name="Schenowitz-Truong C."/>
            <person name="Medigue C."/>
            <person name="Collingro A."/>
            <person name="Snel B."/>
            <person name="Dutilh B.E."/>
            <person name="OpDenCamp H.J.M."/>
            <person name="vanDerDrift C."/>
            <person name="Cirpus I."/>
            <person name="vanDePas-Schoonen K.T."/>
            <person name="Harhangi H.R."/>
            <person name="vanNiftrik L."/>
            <person name="Schmid M."/>
            <person name="Keltjens J."/>
            <person name="vanDeVossenberg J."/>
            <person name="Kartal B."/>
            <person name="Meier H."/>
            <person name="Frishman D."/>
            <person name="Huynen M.A."/>
            <person name="Mewes H."/>
            <person name="Weissenbach J."/>
            <person name="Jetten M.S.M."/>
            <person name="Wagner M."/>
            <person name="LePaslier D."/>
        </authorList>
    </citation>
    <scope>NUCLEOTIDE SEQUENCE</scope>
</reference>
<protein>
    <submittedName>
        <fullName evidence="3">Similar to cytochrome b6</fullName>
        <ecNumber evidence="3">1.10.2.2</ecNumber>
        <ecNumber evidence="3">1.10.99.1</ecNumber>
    </submittedName>
</protein>
<reference evidence="3" key="2">
    <citation type="submission" date="2006-01" db="EMBL/GenBank/DDBJ databases">
        <authorList>
            <person name="Genoscope"/>
        </authorList>
    </citation>
    <scope>NUCLEOTIDE SEQUENCE</scope>
</reference>
<keyword evidence="1" id="KW-1133">Transmembrane helix</keyword>
<evidence type="ECO:0000259" key="2">
    <source>
        <dbReference type="PROSITE" id="PS51002"/>
    </source>
</evidence>
<accession>Q1PUR6</accession>
<dbReference type="Pfam" id="PF00033">
    <property type="entry name" value="Cytochrome_B"/>
    <property type="match status" value="1"/>
</dbReference>
<keyword evidence="1" id="KW-0472">Membrane</keyword>
<organism evidence="3">
    <name type="scientific">Kuenenia stuttgartiensis</name>
    <dbReference type="NCBI Taxonomy" id="174633"/>
    <lineage>
        <taxon>Bacteria</taxon>
        <taxon>Pseudomonadati</taxon>
        <taxon>Planctomycetota</taxon>
        <taxon>Candidatus Brocadiia</taxon>
        <taxon>Candidatus Brocadiales</taxon>
        <taxon>Candidatus Brocadiaceae</taxon>
        <taxon>Candidatus Kuenenia</taxon>
    </lineage>
</organism>
<dbReference type="Gene3D" id="1.20.810.10">
    <property type="entry name" value="Cytochrome Bc1 Complex, Chain C"/>
    <property type="match status" value="2"/>
</dbReference>